<dbReference type="AlphaFoldDB" id="A0A8T2PQE8"/>
<protein>
    <submittedName>
        <fullName evidence="1">Uncharacterized protein</fullName>
    </submittedName>
</protein>
<proteinExistence type="predicted"/>
<keyword evidence="2" id="KW-1185">Reference proteome</keyword>
<accession>A0A8T2PQE8</accession>
<gene>
    <name evidence="1" type="ORF">JZ751_011677</name>
</gene>
<organism evidence="1 2">
    <name type="scientific">Albula glossodonta</name>
    <name type="common">roundjaw bonefish</name>
    <dbReference type="NCBI Taxonomy" id="121402"/>
    <lineage>
        <taxon>Eukaryota</taxon>
        <taxon>Metazoa</taxon>
        <taxon>Chordata</taxon>
        <taxon>Craniata</taxon>
        <taxon>Vertebrata</taxon>
        <taxon>Euteleostomi</taxon>
        <taxon>Actinopterygii</taxon>
        <taxon>Neopterygii</taxon>
        <taxon>Teleostei</taxon>
        <taxon>Albuliformes</taxon>
        <taxon>Albulidae</taxon>
        <taxon>Albula</taxon>
    </lineage>
</organism>
<reference evidence="1" key="1">
    <citation type="thesis" date="2021" institute="BYU ScholarsArchive" country="Provo, UT, USA">
        <title>Applications of and Algorithms for Genome Assembly and Genomic Analyses with an Emphasis on Marine Teleosts.</title>
        <authorList>
            <person name="Pickett B.D."/>
        </authorList>
    </citation>
    <scope>NUCLEOTIDE SEQUENCE</scope>
    <source>
        <strain evidence="1">HI-2016</strain>
    </source>
</reference>
<name>A0A8T2PQE8_9TELE</name>
<dbReference type="Proteomes" id="UP000824540">
    <property type="component" value="Unassembled WGS sequence"/>
</dbReference>
<evidence type="ECO:0000313" key="2">
    <source>
        <dbReference type="Proteomes" id="UP000824540"/>
    </source>
</evidence>
<dbReference type="EMBL" id="JAFBMS010000003">
    <property type="protein sequence ID" value="KAG9353559.1"/>
    <property type="molecule type" value="Genomic_DNA"/>
</dbReference>
<sequence length="64" mass="7146">MYDFNVNFLYCCCSWEVFIGGKRTPHQRPHCAILVQITNHCAEGIGWSGITGNGLSQSEVSQIQ</sequence>
<comment type="caution">
    <text evidence="1">The sequence shown here is derived from an EMBL/GenBank/DDBJ whole genome shotgun (WGS) entry which is preliminary data.</text>
</comment>
<evidence type="ECO:0000313" key="1">
    <source>
        <dbReference type="EMBL" id="KAG9353559.1"/>
    </source>
</evidence>